<dbReference type="EMBL" id="CAJOBJ010039293">
    <property type="protein sequence ID" value="CAF4317488.1"/>
    <property type="molecule type" value="Genomic_DNA"/>
</dbReference>
<sequence length="661" mass="76619">MARVLAYVADKFTAAVKTVKARFTDDKISKIAEQIGDIFSQESDGVVFLQSVTKFFQEYNQSNAPVKNSNFSNDVGYITECTLASLTSYDTLDIFSNRIDSYFYIYRQILEYVSKVKPSSSTLDLEEKTNELKRKLFQQLTSAFTSSKGEQPNLQTNDVQLLKRMNIAQFLNSIKKIDNDEMLTTFFSLCKLTFQSSLIHDERALQWKDVLLSVKSISISLEILIKMYTDHNLAFQVVPLDIPGFIVLISKTNVSKDSKESPFHIYIQLLEDLHLDIGTFFAEFQNIFKNGVQNKHYKFEHVEDLLLILSKYDDLFGKYLSIYASIMSSDRTLETLRKMFLRLSETIDLNEAIQQHLTLILPKYFQNFTFSEFKEIMTSAFGIRTKIKTESQTNFTQILKATFDAFIEELFKEENYLNKLVNSNLKDLLDIGLELLSIDLYEDHSCLLLIERILFKPERSTSKKGDSMLSQFNNLNDFNSDLCKNNDPNLIIQDEWLTDYVLKIPEEWIDLDELTYQSLCEKHNKNRWAIYIWTKCVHLGLLKSHMKNPHDIIVKVNEWMSKVQHTVFTGTDTLTTIFAIEIFEFIIIKNMDSVMSLPNIELILNFVLGATENQLHEINKKNVDNFKRTVQESIKNLLLLNGKSGFFSISIKYMLSEVIVI</sequence>
<evidence type="ECO:0000313" key="3">
    <source>
        <dbReference type="EMBL" id="CAF4317488.1"/>
    </source>
</evidence>
<accession>A0A816Z7T7</accession>
<name>A0A816Z7T7_9BILA</name>
<organism evidence="2 4">
    <name type="scientific">Rotaria magnacalcarata</name>
    <dbReference type="NCBI Taxonomy" id="392030"/>
    <lineage>
        <taxon>Eukaryota</taxon>
        <taxon>Metazoa</taxon>
        <taxon>Spiralia</taxon>
        <taxon>Gnathifera</taxon>
        <taxon>Rotifera</taxon>
        <taxon>Eurotatoria</taxon>
        <taxon>Bdelloidea</taxon>
        <taxon>Philodinida</taxon>
        <taxon>Philodinidae</taxon>
        <taxon>Rotaria</taxon>
    </lineage>
</organism>
<dbReference type="OrthoDB" id="10049796at2759"/>
<dbReference type="Proteomes" id="UP000663834">
    <property type="component" value="Unassembled WGS sequence"/>
</dbReference>
<evidence type="ECO:0000313" key="4">
    <source>
        <dbReference type="Proteomes" id="UP000663824"/>
    </source>
</evidence>
<dbReference type="Proteomes" id="UP000681720">
    <property type="component" value="Unassembled WGS sequence"/>
</dbReference>
<evidence type="ECO:0000313" key="1">
    <source>
        <dbReference type="EMBL" id="CAF1632328.1"/>
    </source>
</evidence>
<reference evidence="2" key="1">
    <citation type="submission" date="2021-02" db="EMBL/GenBank/DDBJ databases">
        <authorList>
            <person name="Nowell W R."/>
        </authorList>
    </citation>
    <scope>NUCLEOTIDE SEQUENCE</scope>
</reference>
<proteinExistence type="predicted"/>
<gene>
    <name evidence="3" type="ORF">GIL414_LOCUS26557</name>
    <name evidence="1" type="ORF">KQP761_LOCUS26458</name>
    <name evidence="2" type="ORF">MBJ925_LOCUS35124</name>
</gene>
<dbReference type="Proteomes" id="UP000663824">
    <property type="component" value="Unassembled WGS sequence"/>
</dbReference>
<dbReference type="EMBL" id="CAJNOW010014366">
    <property type="protein sequence ID" value="CAF1632328.1"/>
    <property type="molecule type" value="Genomic_DNA"/>
</dbReference>
<dbReference type="AlphaFoldDB" id="A0A816Z7T7"/>
<protein>
    <submittedName>
        <fullName evidence="2">Uncharacterized protein</fullName>
    </submittedName>
</protein>
<dbReference type="EMBL" id="CAJNRE010019407">
    <property type="protein sequence ID" value="CAF2195881.1"/>
    <property type="molecule type" value="Genomic_DNA"/>
</dbReference>
<comment type="caution">
    <text evidence="2">The sequence shown here is derived from an EMBL/GenBank/DDBJ whole genome shotgun (WGS) entry which is preliminary data.</text>
</comment>
<evidence type="ECO:0000313" key="2">
    <source>
        <dbReference type="EMBL" id="CAF2195881.1"/>
    </source>
</evidence>